<protein>
    <recommendedName>
        <fullName evidence="3">Aldehyde dehydrogenase</fullName>
    </recommendedName>
</protein>
<reference evidence="8 9" key="1">
    <citation type="journal article" date="2019" name="Int. J. Syst. Evol. Microbiol.">
        <title>The Global Catalogue of Microorganisms (GCM) 10K type strain sequencing project: providing services to taxonomists for standard genome sequencing and annotation.</title>
        <authorList>
            <consortium name="The Broad Institute Genomics Platform"/>
            <consortium name="The Broad Institute Genome Sequencing Center for Infectious Disease"/>
            <person name="Wu L."/>
            <person name="Ma J."/>
        </authorList>
    </citation>
    <scope>NUCLEOTIDE SEQUENCE [LARGE SCALE GENOMIC DNA]</scope>
    <source>
        <strain evidence="8 9">JCM 9383</strain>
    </source>
</reference>
<dbReference type="EMBL" id="BAAAUX010000005">
    <property type="protein sequence ID" value="GAA2778560.1"/>
    <property type="molecule type" value="Genomic_DNA"/>
</dbReference>
<dbReference type="InterPro" id="IPR016163">
    <property type="entry name" value="Ald_DH_C"/>
</dbReference>
<dbReference type="PANTHER" id="PTHR11699">
    <property type="entry name" value="ALDEHYDE DEHYDROGENASE-RELATED"/>
    <property type="match status" value="1"/>
</dbReference>
<evidence type="ECO:0000256" key="2">
    <source>
        <dbReference type="ARBA" id="ARBA00023002"/>
    </source>
</evidence>
<dbReference type="PIRSF" id="PIRSF036492">
    <property type="entry name" value="ALDH"/>
    <property type="match status" value="1"/>
</dbReference>
<proteinExistence type="inferred from homology"/>
<evidence type="ECO:0000256" key="1">
    <source>
        <dbReference type="ARBA" id="ARBA00009986"/>
    </source>
</evidence>
<evidence type="ECO:0000259" key="7">
    <source>
        <dbReference type="Pfam" id="PF00171"/>
    </source>
</evidence>
<evidence type="ECO:0000256" key="5">
    <source>
        <dbReference type="RuleBase" id="RU003345"/>
    </source>
</evidence>
<gene>
    <name evidence="8" type="ORF">GCM10010470_09920</name>
</gene>
<dbReference type="SUPFAM" id="SSF53720">
    <property type="entry name" value="ALDH-like"/>
    <property type="match status" value="1"/>
</dbReference>
<evidence type="ECO:0000313" key="8">
    <source>
        <dbReference type="EMBL" id="GAA2778560.1"/>
    </source>
</evidence>
<dbReference type="InterPro" id="IPR012394">
    <property type="entry name" value="Aldehyde_DH_NAD(P)"/>
</dbReference>
<feature type="compositionally biased region" description="Polar residues" evidence="6">
    <location>
        <begin position="1"/>
        <end position="14"/>
    </location>
</feature>
<accession>A0ABN3V4X6</accession>
<comment type="caution">
    <text evidence="8">The sequence shown here is derived from an EMBL/GenBank/DDBJ whole genome shotgun (WGS) entry which is preliminary data.</text>
</comment>
<dbReference type="InterPro" id="IPR029510">
    <property type="entry name" value="Ald_DH_CS_GLU"/>
</dbReference>
<dbReference type="PROSITE" id="PS00687">
    <property type="entry name" value="ALDEHYDE_DEHYDR_GLU"/>
    <property type="match status" value="1"/>
</dbReference>
<evidence type="ECO:0000256" key="3">
    <source>
        <dbReference type="PIRNR" id="PIRNR036492"/>
    </source>
</evidence>
<dbReference type="InterPro" id="IPR016162">
    <property type="entry name" value="Ald_DH_N"/>
</dbReference>
<organism evidence="8 9">
    <name type="scientific">Saccharopolyspora taberi</name>
    <dbReference type="NCBI Taxonomy" id="60895"/>
    <lineage>
        <taxon>Bacteria</taxon>
        <taxon>Bacillati</taxon>
        <taxon>Actinomycetota</taxon>
        <taxon>Actinomycetes</taxon>
        <taxon>Pseudonocardiales</taxon>
        <taxon>Pseudonocardiaceae</taxon>
        <taxon>Saccharopolyspora</taxon>
    </lineage>
</organism>
<dbReference type="Gene3D" id="3.40.309.10">
    <property type="entry name" value="Aldehyde Dehydrogenase, Chain A, domain 2"/>
    <property type="match status" value="1"/>
</dbReference>
<keyword evidence="2 3" id="KW-0560">Oxidoreductase</keyword>
<evidence type="ECO:0000256" key="4">
    <source>
        <dbReference type="PROSITE-ProRule" id="PRU10007"/>
    </source>
</evidence>
<dbReference type="InterPro" id="IPR016161">
    <property type="entry name" value="Ald_DH/histidinol_DH"/>
</dbReference>
<evidence type="ECO:0000256" key="6">
    <source>
        <dbReference type="SAM" id="MobiDB-lite"/>
    </source>
</evidence>
<evidence type="ECO:0000313" key="9">
    <source>
        <dbReference type="Proteomes" id="UP001500979"/>
    </source>
</evidence>
<dbReference type="CDD" id="cd07099">
    <property type="entry name" value="ALDH_DDALDH"/>
    <property type="match status" value="1"/>
</dbReference>
<dbReference type="Proteomes" id="UP001500979">
    <property type="component" value="Unassembled WGS sequence"/>
</dbReference>
<dbReference type="RefSeq" id="WP_344678189.1">
    <property type="nucleotide sequence ID" value="NZ_BAAAUX010000005.1"/>
</dbReference>
<sequence length="505" mass="54145">MTRTARGSVETSTEADVDPQPTFESLDPRTGEVVGRHPIHDAHAVGEAVTGARKAQQWWADLGYAGRKQRLDAWRKLLLRRLDELAQVMCAETGKPLDDARLELVLVIDHLHWAAGNSEKVLRRRKVSPGLLMMNQAATVEYLPLGVIGVIGPWNYPAFTPMGSIAYALAAGNAVVFKPSELTPGVGEWLARTFAEVVPEQPVFTVVTGFGETGAALCASGVDKVAFTGSTATGKRVMAACAENLTPVLVECGGKDALIVDSDADLPAAAEAAVWGAMSNAGQTCIGVERVYVVDAVADRFLELVTERASKLRPGGEPKAHFGPITMSSQVDVIRSHVDEALDRGARALVGGSHSVRPPFVEPVVLTDVPPDAAAATEETFGPTLVVERVRSAEEGIERANDSRYGLGATVFSRSRGTELARRLRVGMVAVNSVIAFAAVPALPFGGVGDSGFGRIHGEDGLREFARPQSVTRLKYRIPINPMTFGRSNRTVRRLIRLVKTFRGR</sequence>
<comment type="similarity">
    <text evidence="1 3 5">Belongs to the aldehyde dehydrogenase family.</text>
</comment>
<feature type="region of interest" description="Disordered" evidence="6">
    <location>
        <begin position="1"/>
        <end position="30"/>
    </location>
</feature>
<keyword evidence="9" id="KW-1185">Reference proteome</keyword>
<dbReference type="Gene3D" id="3.40.605.10">
    <property type="entry name" value="Aldehyde Dehydrogenase, Chain A, domain 1"/>
    <property type="match status" value="1"/>
</dbReference>
<feature type="active site" evidence="4">
    <location>
        <position position="251"/>
    </location>
</feature>
<name>A0ABN3V4X6_9PSEU</name>
<dbReference type="InterPro" id="IPR015590">
    <property type="entry name" value="Aldehyde_DH_dom"/>
</dbReference>
<dbReference type="Pfam" id="PF00171">
    <property type="entry name" value="Aldedh"/>
    <property type="match status" value="1"/>
</dbReference>
<feature type="domain" description="Aldehyde dehydrogenase" evidence="7">
    <location>
        <begin position="21"/>
        <end position="471"/>
    </location>
</feature>